<name>A0ABP7GIK2_9MICO</name>
<protein>
    <submittedName>
        <fullName evidence="2">Uncharacterized protein</fullName>
    </submittedName>
</protein>
<reference evidence="3" key="1">
    <citation type="journal article" date="2019" name="Int. J. Syst. Evol. Microbiol.">
        <title>The Global Catalogue of Microorganisms (GCM) 10K type strain sequencing project: providing services to taxonomists for standard genome sequencing and annotation.</title>
        <authorList>
            <consortium name="The Broad Institute Genomics Platform"/>
            <consortium name="The Broad Institute Genome Sequencing Center for Infectious Disease"/>
            <person name="Wu L."/>
            <person name="Ma J."/>
        </authorList>
    </citation>
    <scope>NUCLEOTIDE SEQUENCE [LARGE SCALE GENOMIC DNA]</scope>
    <source>
        <strain evidence="3">JCM 16950</strain>
    </source>
</reference>
<proteinExistence type="predicted"/>
<evidence type="ECO:0000313" key="3">
    <source>
        <dbReference type="Proteomes" id="UP001500540"/>
    </source>
</evidence>
<evidence type="ECO:0000256" key="1">
    <source>
        <dbReference type="SAM" id="MobiDB-lite"/>
    </source>
</evidence>
<dbReference type="Proteomes" id="UP001500540">
    <property type="component" value="Unassembled WGS sequence"/>
</dbReference>
<sequence length="77" mass="8187">MRVGDRLVACGGSQDAAPDQLLRERPGHPRGVLGGAPQCVIGEREVVRVVPQQPGALIWFIVLPPLDQGTVVPPLTE</sequence>
<feature type="region of interest" description="Disordered" evidence="1">
    <location>
        <begin position="1"/>
        <end position="29"/>
    </location>
</feature>
<organism evidence="2 3">
    <name type="scientific">Microbacterium kribbense</name>
    <dbReference type="NCBI Taxonomy" id="433645"/>
    <lineage>
        <taxon>Bacteria</taxon>
        <taxon>Bacillati</taxon>
        <taxon>Actinomycetota</taxon>
        <taxon>Actinomycetes</taxon>
        <taxon>Micrococcales</taxon>
        <taxon>Microbacteriaceae</taxon>
        <taxon>Microbacterium</taxon>
    </lineage>
</organism>
<comment type="caution">
    <text evidence="2">The sequence shown here is derived from an EMBL/GenBank/DDBJ whole genome shotgun (WGS) entry which is preliminary data.</text>
</comment>
<gene>
    <name evidence="2" type="ORF">GCM10022240_19200</name>
</gene>
<evidence type="ECO:0000313" key="2">
    <source>
        <dbReference type="EMBL" id="GAA3766970.1"/>
    </source>
</evidence>
<dbReference type="RefSeq" id="WP_344782983.1">
    <property type="nucleotide sequence ID" value="NZ_BAABAF010000007.1"/>
</dbReference>
<keyword evidence="3" id="KW-1185">Reference proteome</keyword>
<accession>A0ABP7GIK2</accession>
<dbReference type="EMBL" id="BAABAF010000007">
    <property type="protein sequence ID" value="GAA3766970.1"/>
    <property type="molecule type" value="Genomic_DNA"/>
</dbReference>